<name>A0A401XI92_9FLAO</name>
<dbReference type="Pfam" id="PF11751">
    <property type="entry name" value="PorP_SprF"/>
    <property type="match status" value="1"/>
</dbReference>
<dbReference type="AlphaFoldDB" id="A0A401XI92"/>
<accession>A0A401XI92</accession>
<dbReference type="NCBIfam" id="TIGR03519">
    <property type="entry name" value="T9SS_PorP_fam"/>
    <property type="match status" value="1"/>
</dbReference>
<evidence type="ECO:0000313" key="2">
    <source>
        <dbReference type="Proteomes" id="UP000286715"/>
    </source>
</evidence>
<organism evidence="1 2">
    <name type="scientific">Thermaurantimonas aggregans</name>
    <dbReference type="NCBI Taxonomy" id="2173829"/>
    <lineage>
        <taxon>Bacteria</taxon>
        <taxon>Pseudomonadati</taxon>
        <taxon>Bacteroidota</taxon>
        <taxon>Flavobacteriia</taxon>
        <taxon>Flavobacteriales</taxon>
        <taxon>Schleiferiaceae</taxon>
        <taxon>Thermaurantimonas</taxon>
    </lineage>
</organism>
<dbReference type="InterPro" id="IPR019861">
    <property type="entry name" value="PorP/SprF_Bacteroidetes"/>
</dbReference>
<gene>
    <name evidence="1" type="ORF">JCM31826_02000</name>
</gene>
<dbReference type="EMBL" id="BHZE01000002">
    <property type="protein sequence ID" value="GCD76718.1"/>
    <property type="molecule type" value="Genomic_DNA"/>
</dbReference>
<protein>
    <submittedName>
        <fullName evidence="1">Uncharacterized protein</fullName>
    </submittedName>
</protein>
<reference evidence="1 2" key="1">
    <citation type="submission" date="2018-11" db="EMBL/GenBank/DDBJ databases">
        <title>Schleiferia aggregans sp. nov., a moderately thermophilic heterotrophic bacterium isolated from microbial mats at a terrestrial hot spring.</title>
        <authorList>
            <person name="Iino T."/>
            <person name="Ohkuma M."/>
            <person name="Haruta S."/>
        </authorList>
    </citation>
    <scope>NUCLEOTIDE SEQUENCE [LARGE SCALE GENOMIC DNA]</scope>
    <source>
        <strain evidence="1 2">LA</strain>
    </source>
</reference>
<sequence>MLLNKNYINPAYAGYSGDISFDLQSRVQWLRIPAYFLTNAFSLHGGCNATRLGYSITGMHDMRGEGFLQNTRINAAVSVNIPAYSSRRLRPRWLRDKKFIWSTGLNIGVGQRYLNWERLTFTDQYDIYFGFVRPQSLVQPQNVASNIIIDLSAGTRARMQLGDAGSYLSAGFALWHINRPVESFFFTDNRLPMRYTGHAFFHWQTEKYTNTPRYFSFGWIGNYQLEMQTNVVMAYRDFGLGYMLGAGYRSERIYALTRRVDSWVFQIHVRKEPFYLSYSFDLTMSSLGPHRTFGTHEFGISYLLKGYNMCTGSLRRSRRKKADCFYLNDDLYGKLGFSGYHM</sequence>
<evidence type="ECO:0000313" key="1">
    <source>
        <dbReference type="EMBL" id="GCD76718.1"/>
    </source>
</evidence>
<keyword evidence="2" id="KW-1185">Reference proteome</keyword>
<proteinExistence type="predicted"/>
<dbReference type="Proteomes" id="UP000286715">
    <property type="component" value="Unassembled WGS sequence"/>
</dbReference>
<comment type="caution">
    <text evidence="1">The sequence shown here is derived from an EMBL/GenBank/DDBJ whole genome shotgun (WGS) entry which is preliminary data.</text>
</comment>